<dbReference type="InterPro" id="IPR029787">
    <property type="entry name" value="Nucleotide_cyclase"/>
</dbReference>
<dbReference type="AlphaFoldDB" id="A0A069RFE3"/>
<dbReference type="NCBIfam" id="TIGR00254">
    <property type="entry name" value="GGDEF"/>
    <property type="match status" value="1"/>
</dbReference>
<dbReference type="InterPro" id="IPR052155">
    <property type="entry name" value="Biofilm_reg_signaling"/>
</dbReference>
<dbReference type="SUPFAM" id="SSF55073">
    <property type="entry name" value="Nucleotide cyclase"/>
    <property type="match status" value="1"/>
</dbReference>
<feature type="domain" description="EAL" evidence="3">
    <location>
        <begin position="368"/>
        <end position="620"/>
    </location>
</feature>
<dbReference type="PROSITE" id="PS50112">
    <property type="entry name" value="PAS"/>
    <property type="match status" value="1"/>
</dbReference>
<gene>
    <name evidence="5" type="ORF">CLIT_13c02420</name>
</gene>
<dbReference type="Gene3D" id="3.30.70.270">
    <property type="match status" value="1"/>
</dbReference>
<dbReference type="SUPFAM" id="SSF141868">
    <property type="entry name" value="EAL domain-like"/>
    <property type="match status" value="1"/>
</dbReference>
<feature type="domain" description="GGDEF" evidence="4">
    <location>
        <begin position="228"/>
        <end position="360"/>
    </location>
</feature>
<protein>
    <submittedName>
        <fullName evidence="5">Diguanylate cyclase/phosphodiesterase</fullName>
    </submittedName>
</protein>
<dbReference type="NCBIfam" id="TIGR00229">
    <property type="entry name" value="sensory_box"/>
    <property type="match status" value="1"/>
</dbReference>
<evidence type="ECO:0000313" key="5">
    <source>
        <dbReference type="EMBL" id="KDR94920.1"/>
    </source>
</evidence>
<dbReference type="InterPro" id="IPR043128">
    <property type="entry name" value="Rev_trsase/Diguanyl_cyclase"/>
</dbReference>
<organism evidence="5 6">
    <name type="scientific">Peptoclostridium litorale DSM 5388</name>
    <dbReference type="NCBI Taxonomy" id="1121324"/>
    <lineage>
        <taxon>Bacteria</taxon>
        <taxon>Bacillati</taxon>
        <taxon>Bacillota</taxon>
        <taxon>Clostridia</taxon>
        <taxon>Peptostreptococcales</taxon>
        <taxon>Peptoclostridiaceae</taxon>
        <taxon>Peptoclostridium</taxon>
    </lineage>
</organism>
<dbReference type="PROSITE" id="PS51257">
    <property type="entry name" value="PROKAR_LIPOPROTEIN"/>
    <property type="match status" value="1"/>
</dbReference>
<dbReference type="Pfam" id="PF13426">
    <property type="entry name" value="PAS_9"/>
    <property type="match status" value="1"/>
</dbReference>
<dbReference type="PROSITE" id="PS50887">
    <property type="entry name" value="GGDEF"/>
    <property type="match status" value="1"/>
</dbReference>
<dbReference type="STRING" id="1121324.CLIT_13c02420"/>
<proteinExistence type="predicted"/>
<dbReference type="PANTHER" id="PTHR44757">
    <property type="entry name" value="DIGUANYLATE CYCLASE DGCP"/>
    <property type="match status" value="1"/>
</dbReference>
<dbReference type="InterPro" id="IPR000014">
    <property type="entry name" value="PAS"/>
</dbReference>
<dbReference type="Pfam" id="PF00563">
    <property type="entry name" value="EAL"/>
    <property type="match status" value="1"/>
</dbReference>
<dbReference type="EMBL" id="JJMM01000013">
    <property type="protein sequence ID" value="KDR94920.1"/>
    <property type="molecule type" value="Genomic_DNA"/>
</dbReference>
<comment type="caution">
    <text evidence="5">The sequence shown here is derived from an EMBL/GenBank/DDBJ whole genome shotgun (WGS) entry which is preliminary data.</text>
</comment>
<feature type="domain" description="PAS" evidence="2">
    <location>
        <begin position="83"/>
        <end position="121"/>
    </location>
</feature>
<dbReference type="Proteomes" id="UP000027946">
    <property type="component" value="Unassembled WGS sequence"/>
</dbReference>
<dbReference type="Gene3D" id="3.30.450.20">
    <property type="entry name" value="PAS domain"/>
    <property type="match status" value="1"/>
</dbReference>
<evidence type="ECO:0000313" key="6">
    <source>
        <dbReference type="Proteomes" id="UP000027946"/>
    </source>
</evidence>
<keyword evidence="6" id="KW-1185">Reference proteome</keyword>
<dbReference type="SMART" id="SM00091">
    <property type="entry name" value="PAS"/>
    <property type="match status" value="1"/>
</dbReference>
<dbReference type="OrthoDB" id="1647636at2"/>
<dbReference type="eggNOG" id="COG5001">
    <property type="taxonomic scope" value="Bacteria"/>
</dbReference>
<accession>A0A069RFE3</accession>
<dbReference type="InterPro" id="IPR035919">
    <property type="entry name" value="EAL_sf"/>
</dbReference>
<dbReference type="CDD" id="cd01949">
    <property type="entry name" value="GGDEF"/>
    <property type="match status" value="1"/>
</dbReference>
<name>A0A069RFE3_PEPLI</name>
<dbReference type="SMART" id="SM00267">
    <property type="entry name" value="GGDEF"/>
    <property type="match status" value="1"/>
</dbReference>
<evidence type="ECO:0000259" key="3">
    <source>
        <dbReference type="PROSITE" id="PS50883"/>
    </source>
</evidence>
<dbReference type="InterPro" id="IPR035965">
    <property type="entry name" value="PAS-like_dom_sf"/>
</dbReference>
<dbReference type="PANTHER" id="PTHR44757:SF2">
    <property type="entry name" value="BIOFILM ARCHITECTURE MAINTENANCE PROTEIN MBAA"/>
    <property type="match status" value="1"/>
</dbReference>
<keyword evidence="1" id="KW-1133">Transmembrane helix</keyword>
<sequence>MHSIRQVKKNRLIAAYAIAIFMILMGCFMAATLNSRVLFWQNKNTIMESIIISVGIAFISLVLGKSYYQRHEYNEKMKLSSGIIQNTSEAVIITDEHTSIIFVNEAFTKITGYEEEEVIGKKTSAFKSGVHGQQFYKNMWDSIINYGSWKGEVWDKKKNGQMYPKWLRINSIIGVGGEVKYIGVFDDLTDKKKINRRVKRLENYDMLTGLPNKALFLKIVNRRMEKDARFSLISLKVINFSLVNESLGYRYGDNLLVEITNRFKAAKQKNILISRTGKDEFTLFYSHSNGIPVAKEIVENIIETLSGLYVIGEKHTYVNIAAGVASYRDSDEASEVIENANIAREYAVENGINIFSFDENMKSEYIRRIEVESRIKRALEKEEFEVYYQPQVDIQNARISGVEALLRWESPELGRVSPAEFIPIAEKTGLISPLGIWVMRQACRQRHIWSEKGFDINVAVNISPIQFRNTDIPCAIEGMLKEYDIPGKSLEVEITEGLLIENFENIDEQLKKIKALGVGIAIDDFGTGYSSLGYLRNLEIDKIKIDMQFVRGYPHSDDGTIARIISSLAHNLDLRLIAEGVETEKQLEFVREIDCTSVQGYYYSPPLPAEEIEELLDQWQASVRRKDDDFEGQSA</sequence>
<dbReference type="RefSeq" id="WP_038266233.1">
    <property type="nucleotide sequence ID" value="NZ_JJMM01000013.1"/>
</dbReference>
<dbReference type="SMART" id="SM00052">
    <property type="entry name" value="EAL"/>
    <property type="match status" value="1"/>
</dbReference>
<dbReference type="Gene3D" id="3.20.20.450">
    <property type="entry name" value="EAL domain"/>
    <property type="match status" value="1"/>
</dbReference>
<reference evidence="5 6" key="1">
    <citation type="submission" date="2014-03" db="EMBL/GenBank/DDBJ databases">
        <title>Genome sequence of Clostridium litorale W6, DSM 5388.</title>
        <authorList>
            <person name="Poehlein A."/>
            <person name="Jagirdar A."/>
            <person name="Khonsari B."/>
            <person name="Chibani C.M."/>
            <person name="Gutierrez Gutierrez D.A."/>
            <person name="Davydova E."/>
            <person name="Alghaithi H.S."/>
            <person name="Nair K.P."/>
            <person name="Dhamotharan K."/>
            <person name="Chandran L."/>
            <person name="G W."/>
            <person name="Daniel R."/>
        </authorList>
    </citation>
    <scope>NUCLEOTIDE SEQUENCE [LARGE SCALE GENOMIC DNA]</scope>
    <source>
        <strain evidence="5 6">W6</strain>
    </source>
</reference>
<dbReference type="SUPFAM" id="SSF55785">
    <property type="entry name" value="PYP-like sensor domain (PAS domain)"/>
    <property type="match status" value="1"/>
</dbReference>
<evidence type="ECO:0000256" key="1">
    <source>
        <dbReference type="SAM" id="Phobius"/>
    </source>
</evidence>
<dbReference type="InterPro" id="IPR000160">
    <property type="entry name" value="GGDEF_dom"/>
</dbReference>
<dbReference type="InterPro" id="IPR001633">
    <property type="entry name" value="EAL_dom"/>
</dbReference>
<dbReference type="PROSITE" id="PS50883">
    <property type="entry name" value="EAL"/>
    <property type="match status" value="1"/>
</dbReference>
<dbReference type="CDD" id="cd01948">
    <property type="entry name" value="EAL"/>
    <property type="match status" value="1"/>
</dbReference>
<evidence type="ECO:0000259" key="4">
    <source>
        <dbReference type="PROSITE" id="PS50887"/>
    </source>
</evidence>
<keyword evidence="1" id="KW-0472">Membrane</keyword>
<dbReference type="Pfam" id="PF00990">
    <property type="entry name" value="GGDEF"/>
    <property type="match status" value="1"/>
</dbReference>
<feature type="transmembrane region" description="Helical" evidence="1">
    <location>
        <begin position="45"/>
        <end position="68"/>
    </location>
</feature>
<evidence type="ECO:0000259" key="2">
    <source>
        <dbReference type="PROSITE" id="PS50112"/>
    </source>
</evidence>
<dbReference type="CDD" id="cd00130">
    <property type="entry name" value="PAS"/>
    <property type="match status" value="1"/>
</dbReference>
<feature type="transmembrane region" description="Helical" evidence="1">
    <location>
        <begin position="12"/>
        <end position="33"/>
    </location>
</feature>
<keyword evidence="1" id="KW-0812">Transmembrane</keyword>